<gene>
    <name evidence="9" type="ORF">AMPC_13230</name>
</gene>
<sequence length="214" mass="23569">MPNPIELLQDEALAACKAATGPCATCQAERLLHGEGQDRAYPVVQRAPPWPVKVMAVMEAPNRSDTFDEGKRRLTVEADTDPTGSFMWELLDSVGLGTDQVLFTNSVLCLPAKRQGGKYPVSARQQDLCSKWLGRFIEVADPAVIITFGGVALQAMARLEHHRLALRDAGKLHPWGGRQLLPLYHPGLLGRVSRPAEKQKQDILVLREFLGRGQ</sequence>
<evidence type="ECO:0000256" key="2">
    <source>
        <dbReference type="ARBA" id="ARBA00022723"/>
    </source>
</evidence>
<dbReference type="InterPro" id="IPR005122">
    <property type="entry name" value="Uracil-DNA_glycosylase-like"/>
</dbReference>
<protein>
    <recommendedName>
        <fullName evidence="8">Uracil-DNA glycosylase-like domain-containing protein</fullName>
    </recommendedName>
</protein>
<evidence type="ECO:0000256" key="5">
    <source>
        <dbReference type="ARBA" id="ARBA00023004"/>
    </source>
</evidence>
<feature type="domain" description="Uracil-DNA glycosylase-like" evidence="8">
    <location>
        <begin position="75"/>
        <end position="193"/>
    </location>
</feature>
<keyword evidence="10" id="KW-1185">Reference proteome</keyword>
<keyword evidence="4" id="KW-0378">Hydrolase</keyword>
<evidence type="ECO:0000256" key="1">
    <source>
        <dbReference type="ARBA" id="ARBA00022485"/>
    </source>
</evidence>
<evidence type="ECO:0000259" key="8">
    <source>
        <dbReference type="Pfam" id="PF03167"/>
    </source>
</evidence>
<dbReference type="RefSeq" id="WP_248345390.1">
    <property type="nucleotide sequence ID" value="NZ_AP025592.1"/>
</dbReference>
<keyword evidence="2" id="KW-0479">Metal-binding</keyword>
<keyword evidence="1" id="KW-0004">4Fe-4S</keyword>
<evidence type="ECO:0000256" key="4">
    <source>
        <dbReference type="ARBA" id="ARBA00022801"/>
    </source>
</evidence>
<dbReference type="PANTHER" id="PTHR33693">
    <property type="entry name" value="TYPE-5 URACIL-DNA GLYCOSYLASE"/>
    <property type="match status" value="1"/>
</dbReference>
<keyword evidence="6" id="KW-0411">Iron-sulfur</keyword>
<keyword evidence="5" id="KW-0408">Iron</keyword>
<dbReference type="InterPro" id="IPR036895">
    <property type="entry name" value="Uracil-DNA_glycosylase-like_sf"/>
</dbReference>
<dbReference type="Pfam" id="PF03167">
    <property type="entry name" value="UDG"/>
    <property type="match status" value="1"/>
</dbReference>
<dbReference type="EMBL" id="AP025592">
    <property type="protein sequence ID" value="BDG08210.1"/>
    <property type="molecule type" value="Genomic_DNA"/>
</dbReference>
<dbReference type="InterPro" id="IPR051536">
    <property type="entry name" value="UDG_Type-4/5"/>
</dbReference>
<keyword evidence="7" id="KW-0234">DNA repair</keyword>
<evidence type="ECO:0000256" key="3">
    <source>
        <dbReference type="ARBA" id="ARBA00022763"/>
    </source>
</evidence>
<proteinExistence type="predicted"/>
<evidence type="ECO:0000256" key="6">
    <source>
        <dbReference type="ARBA" id="ARBA00023014"/>
    </source>
</evidence>
<evidence type="ECO:0000256" key="7">
    <source>
        <dbReference type="ARBA" id="ARBA00023204"/>
    </source>
</evidence>
<reference evidence="10" key="1">
    <citation type="journal article" date="2022" name="Int. J. Syst. Evol. Microbiol.">
        <title>Anaeromyxobacter oryzae sp. nov., Anaeromyxobacter diazotrophicus sp. nov. and Anaeromyxobacter paludicola sp. nov., isolated from paddy soils.</title>
        <authorList>
            <person name="Itoh H."/>
            <person name="Xu Z."/>
            <person name="Mise K."/>
            <person name="Masuda Y."/>
            <person name="Ushijima N."/>
            <person name="Hayakawa C."/>
            <person name="Shiratori Y."/>
            <person name="Senoo K."/>
        </authorList>
    </citation>
    <scope>NUCLEOTIDE SEQUENCE [LARGE SCALE GENOMIC DNA]</scope>
    <source>
        <strain evidence="10">Red630</strain>
    </source>
</reference>
<accession>A0ABM7X8P6</accession>
<evidence type="ECO:0000313" key="10">
    <source>
        <dbReference type="Proteomes" id="UP001162734"/>
    </source>
</evidence>
<dbReference type="Proteomes" id="UP001162734">
    <property type="component" value="Chromosome"/>
</dbReference>
<dbReference type="SUPFAM" id="SSF52141">
    <property type="entry name" value="Uracil-DNA glycosylase-like"/>
    <property type="match status" value="1"/>
</dbReference>
<organism evidence="9 10">
    <name type="scientific">Anaeromyxobacter paludicola</name>
    <dbReference type="NCBI Taxonomy" id="2918171"/>
    <lineage>
        <taxon>Bacteria</taxon>
        <taxon>Pseudomonadati</taxon>
        <taxon>Myxococcota</taxon>
        <taxon>Myxococcia</taxon>
        <taxon>Myxococcales</taxon>
        <taxon>Cystobacterineae</taxon>
        <taxon>Anaeromyxobacteraceae</taxon>
        <taxon>Anaeromyxobacter</taxon>
    </lineage>
</organism>
<dbReference type="Gene3D" id="3.40.470.10">
    <property type="entry name" value="Uracil-DNA glycosylase-like domain"/>
    <property type="match status" value="1"/>
</dbReference>
<evidence type="ECO:0000313" key="9">
    <source>
        <dbReference type="EMBL" id="BDG08210.1"/>
    </source>
</evidence>
<name>A0ABM7X8P6_9BACT</name>
<keyword evidence="3" id="KW-0227">DNA damage</keyword>